<sequence length="138" mass="15010">MGVNCTQVHCVTHHRLVVVVVGPRPTESSESFDPTRPDQKRANGGHCCITTSSSSREDIDFHTLQICWRVAPRSGRNTNLARIFGLVEPLRNGKAVSRGLRVCHCAGPCRGVATVERWSGSSPEAAGIRVCERGTMSQ</sequence>
<protein>
    <submittedName>
        <fullName evidence="1">(northern house mosquito) hypothetical protein</fullName>
    </submittedName>
</protein>
<organism evidence="1">
    <name type="scientific">Culex pipiens</name>
    <name type="common">House mosquito</name>
    <dbReference type="NCBI Taxonomy" id="7175"/>
    <lineage>
        <taxon>Eukaryota</taxon>
        <taxon>Metazoa</taxon>
        <taxon>Ecdysozoa</taxon>
        <taxon>Arthropoda</taxon>
        <taxon>Hexapoda</taxon>
        <taxon>Insecta</taxon>
        <taxon>Pterygota</taxon>
        <taxon>Neoptera</taxon>
        <taxon>Endopterygota</taxon>
        <taxon>Diptera</taxon>
        <taxon>Nematocera</taxon>
        <taxon>Culicoidea</taxon>
        <taxon>Culicidae</taxon>
        <taxon>Culicinae</taxon>
        <taxon>Culicini</taxon>
        <taxon>Culex</taxon>
        <taxon>Culex</taxon>
    </lineage>
</organism>
<dbReference type="EMBL" id="HBUE01120201">
    <property type="protein sequence ID" value="CAG6492095.1"/>
    <property type="molecule type" value="Transcribed_RNA"/>
</dbReference>
<accession>A0A8D8CDZ2</accession>
<evidence type="ECO:0000313" key="1">
    <source>
        <dbReference type="EMBL" id="CAG6492095.1"/>
    </source>
</evidence>
<dbReference type="AlphaFoldDB" id="A0A8D8CDZ2"/>
<name>A0A8D8CDZ2_CULPI</name>
<reference evidence="1" key="1">
    <citation type="submission" date="2021-05" db="EMBL/GenBank/DDBJ databases">
        <authorList>
            <person name="Alioto T."/>
            <person name="Alioto T."/>
            <person name="Gomez Garrido J."/>
        </authorList>
    </citation>
    <scope>NUCLEOTIDE SEQUENCE</scope>
</reference>
<proteinExistence type="predicted"/>